<protein>
    <submittedName>
        <fullName evidence="6">MarR family transcriptional regulator</fullName>
    </submittedName>
</protein>
<dbReference type="PANTHER" id="PTHR33164:SF57">
    <property type="entry name" value="MARR-FAMILY TRANSCRIPTIONAL REGULATOR"/>
    <property type="match status" value="1"/>
</dbReference>
<dbReference type="InterPro" id="IPR011991">
    <property type="entry name" value="ArsR-like_HTH"/>
</dbReference>
<dbReference type="InterPro" id="IPR023187">
    <property type="entry name" value="Tscrpt_reg_MarR-type_CS"/>
</dbReference>
<dbReference type="Proteomes" id="UP001500443">
    <property type="component" value="Unassembled WGS sequence"/>
</dbReference>
<name>A0ABN1ZIC3_9ACTN</name>
<keyword evidence="3" id="KW-0804">Transcription</keyword>
<evidence type="ECO:0000256" key="2">
    <source>
        <dbReference type="ARBA" id="ARBA00023125"/>
    </source>
</evidence>
<keyword evidence="2" id="KW-0238">DNA-binding</keyword>
<dbReference type="InterPro" id="IPR036390">
    <property type="entry name" value="WH_DNA-bd_sf"/>
</dbReference>
<feature type="region of interest" description="Disordered" evidence="4">
    <location>
        <begin position="27"/>
        <end position="50"/>
    </location>
</feature>
<dbReference type="EMBL" id="BAAAPF010000252">
    <property type="protein sequence ID" value="GAA1499621.1"/>
    <property type="molecule type" value="Genomic_DNA"/>
</dbReference>
<evidence type="ECO:0000313" key="6">
    <source>
        <dbReference type="EMBL" id="GAA1499621.1"/>
    </source>
</evidence>
<comment type="caution">
    <text evidence="6">The sequence shown here is derived from an EMBL/GenBank/DDBJ whole genome shotgun (WGS) entry which is preliminary data.</text>
</comment>
<evidence type="ECO:0000256" key="3">
    <source>
        <dbReference type="ARBA" id="ARBA00023163"/>
    </source>
</evidence>
<proteinExistence type="predicted"/>
<evidence type="ECO:0000313" key="7">
    <source>
        <dbReference type="Proteomes" id="UP001500443"/>
    </source>
</evidence>
<gene>
    <name evidence="6" type="ORF">GCM10009802_53610</name>
</gene>
<dbReference type="SMART" id="SM00347">
    <property type="entry name" value="HTH_MARR"/>
    <property type="match status" value="1"/>
</dbReference>
<dbReference type="CDD" id="cd00090">
    <property type="entry name" value="HTH_ARSR"/>
    <property type="match status" value="1"/>
</dbReference>
<accession>A0ABN1ZIC3</accession>
<dbReference type="PROSITE" id="PS50995">
    <property type="entry name" value="HTH_MARR_2"/>
    <property type="match status" value="1"/>
</dbReference>
<dbReference type="InterPro" id="IPR000835">
    <property type="entry name" value="HTH_MarR-typ"/>
</dbReference>
<dbReference type="InterPro" id="IPR001845">
    <property type="entry name" value="HTH_ArsR_DNA-bd_dom"/>
</dbReference>
<organism evidence="6 7">
    <name type="scientific">Streptomyces synnematoformans</name>
    <dbReference type="NCBI Taxonomy" id="415721"/>
    <lineage>
        <taxon>Bacteria</taxon>
        <taxon>Bacillati</taxon>
        <taxon>Actinomycetota</taxon>
        <taxon>Actinomycetes</taxon>
        <taxon>Kitasatosporales</taxon>
        <taxon>Streptomycetaceae</taxon>
        <taxon>Streptomyces</taxon>
    </lineage>
</organism>
<dbReference type="PROSITE" id="PS01117">
    <property type="entry name" value="HTH_MARR_1"/>
    <property type="match status" value="1"/>
</dbReference>
<dbReference type="SMART" id="SM00418">
    <property type="entry name" value="HTH_ARSR"/>
    <property type="match status" value="1"/>
</dbReference>
<dbReference type="SUPFAM" id="SSF46785">
    <property type="entry name" value="Winged helix' DNA-binding domain"/>
    <property type="match status" value="1"/>
</dbReference>
<dbReference type="Gene3D" id="1.10.10.10">
    <property type="entry name" value="Winged helix-like DNA-binding domain superfamily/Winged helix DNA-binding domain"/>
    <property type="match status" value="1"/>
</dbReference>
<dbReference type="PANTHER" id="PTHR33164">
    <property type="entry name" value="TRANSCRIPTIONAL REGULATOR, MARR FAMILY"/>
    <property type="match status" value="1"/>
</dbReference>
<dbReference type="PRINTS" id="PR00598">
    <property type="entry name" value="HTHMARR"/>
</dbReference>
<evidence type="ECO:0000259" key="5">
    <source>
        <dbReference type="PROSITE" id="PS50995"/>
    </source>
</evidence>
<dbReference type="Pfam" id="PF12802">
    <property type="entry name" value="MarR_2"/>
    <property type="match status" value="1"/>
</dbReference>
<keyword evidence="7" id="KW-1185">Reference proteome</keyword>
<sequence length="191" mass="21370">MPLVYACEILGELRLLSLLKKTFSPRKAGRAPDVHNAETSGGGQENGESGVDHVFLDLERELAVFYRRARGIAAEMARQVDPGLEPGAYALLAQLEGEGRRASELAGYFSIGKATVSRQLHALEELGLVDREPDPADGRAVLVRLTEEGRRRVRRVRAVRHAEYMQKLAGWDRAEVAELARLLRRFNELRR</sequence>
<evidence type="ECO:0000256" key="1">
    <source>
        <dbReference type="ARBA" id="ARBA00023015"/>
    </source>
</evidence>
<feature type="domain" description="HTH marR-type" evidence="5">
    <location>
        <begin position="55"/>
        <end position="188"/>
    </location>
</feature>
<evidence type="ECO:0000256" key="4">
    <source>
        <dbReference type="SAM" id="MobiDB-lite"/>
    </source>
</evidence>
<reference evidence="6 7" key="1">
    <citation type="journal article" date="2019" name="Int. J. Syst. Evol. Microbiol.">
        <title>The Global Catalogue of Microorganisms (GCM) 10K type strain sequencing project: providing services to taxonomists for standard genome sequencing and annotation.</title>
        <authorList>
            <consortium name="The Broad Institute Genomics Platform"/>
            <consortium name="The Broad Institute Genome Sequencing Center for Infectious Disease"/>
            <person name="Wu L."/>
            <person name="Ma J."/>
        </authorList>
    </citation>
    <scope>NUCLEOTIDE SEQUENCE [LARGE SCALE GENOMIC DNA]</scope>
    <source>
        <strain evidence="6 7">JCM 15481</strain>
    </source>
</reference>
<dbReference type="InterPro" id="IPR039422">
    <property type="entry name" value="MarR/SlyA-like"/>
</dbReference>
<keyword evidence="1" id="KW-0805">Transcription regulation</keyword>
<dbReference type="InterPro" id="IPR036388">
    <property type="entry name" value="WH-like_DNA-bd_sf"/>
</dbReference>